<dbReference type="Proteomes" id="UP000313231">
    <property type="component" value="Unassembled WGS sequence"/>
</dbReference>
<comment type="caution">
    <text evidence="5">The sequence shown here is derived from an EMBL/GenBank/DDBJ whole genome shotgun (WGS) entry which is preliminary data.</text>
</comment>
<protein>
    <submittedName>
        <fullName evidence="5">GNAT family N-acetyltransferase</fullName>
    </submittedName>
</protein>
<dbReference type="InterPro" id="IPR016181">
    <property type="entry name" value="Acyl_CoA_acyltransferase"/>
</dbReference>
<feature type="compositionally biased region" description="Basic and acidic residues" evidence="3">
    <location>
        <begin position="130"/>
        <end position="145"/>
    </location>
</feature>
<evidence type="ECO:0000256" key="1">
    <source>
        <dbReference type="ARBA" id="ARBA00022679"/>
    </source>
</evidence>
<dbReference type="GO" id="GO:0016747">
    <property type="term" value="F:acyltransferase activity, transferring groups other than amino-acyl groups"/>
    <property type="evidence" value="ECO:0007669"/>
    <property type="project" value="InterPro"/>
</dbReference>
<dbReference type="PANTHER" id="PTHR43877">
    <property type="entry name" value="AMINOALKYLPHOSPHONATE N-ACETYLTRANSFERASE-RELATED-RELATED"/>
    <property type="match status" value="1"/>
</dbReference>
<dbReference type="RefSeq" id="WP_139621727.1">
    <property type="nucleotide sequence ID" value="NZ_VDMP01000017.1"/>
</dbReference>
<dbReference type="OrthoDB" id="9805924at2"/>
<dbReference type="Gene3D" id="3.40.630.30">
    <property type="match status" value="1"/>
</dbReference>
<evidence type="ECO:0000256" key="3">
    <source>
        <dbReference type="SAM" id="MobiDB-lite"/>
    </source>
</evidence>
<evidence type="ECO:0000259" key="4">
    <source>
        <dbReference type="PROSITE" id="PS51186"/>
    </source>
</evidence>
<keyword evidence="6" id="KW-1185">Reference proteome</keyword>
<feature type="domain" description="N-acetyltransferase" evidence="4">
    <location>
        <begin position="6"/>
        <end position="150"/>
    </location>
</feature>
<keyword evidence="2" id="KW-0012">Acyltransferase</keyword>
<dbReference type="InterPro" id="IPR050832">
    <property type="entry name" value="Bact_Acetyltransf"/>
</dbReference>
<dbReference type="EMBL" id="VDMP01000017">
    <property type="protein sequence ID" value="TNM45147.1"/>
    <property type="molecule type" value="Genomic_DNA"/>
</dbReference>
<dbReference type="SUPFAM" id="SSF55729">
    <property type="entry name" value="Acyl-CoA N-acyltransferases (Nat)"/>
    <property type="match status" value="1"/>
</dbReference>
<keyword evidence="1 5" id="KW-0808">Transferase</keyword>
<name>A0A5C4WA68_9ACTN</name>
<evidence type="ECO:0000256" key="2">
    <source>
        <dbReference type="ARBA" id="ARBA00023315"/>
    </source>
</evidence>
<evidence type="ECO:0000313" key="5">
    <source>
        <dbReference type="EMBL" id="TNM45147.1"/>
    </source>
</evidence>
<accession>A0A5C4WA68</accession>
<feature type="region of interest" description="Disordered" evidence="3">
    <location>
        <begin position="130"/>
        <end position="156"/>
    </location>
</feature>
<dbReference type="AlphaFoldDB" id="A0A5C4WA68"/>
<dbReference type="CDD" id="cd04301">
    <property type="entry name" value="NAT_SF"/>
    <property type="match status" value="1"/>
</dbReference>
<organism evidence="5 6">
    <name type="scientific">Nocardioides albidus</name>
    <dbReference type="NCBI Taxonomy" id="1517589"/>
    <lineage>
        <taxon>Bacteria</taxon>
        <taxon>Bacillati</taxon>
        <taxon>Actinomycetota</taxon>
        <taxon>Actinomycetes</taxon>
        <taxon>Propionibacteriales</taxon>
        <taxon>Nocardioidaceae</taxon>
        <taxon>Nocardioides</taxon>
    </lineage>
</organism>
<sequence>MTLTELILRPATPVDVPQIAAVQVAARGAAPMPLAVHGPDEVRAYLSARLGDSECWVAEDGGRVVGYARFTRTWLDDLYVDPDSQGSGVGSALLEVVKARHPAGFSLWVFEQNAPARAFYAAHGLVEREHTDGAENEERAPDLRMEWSPGSVGGSA</sequence>
<dbReference type="InterPro" id="IPR000182">
    <property type="entry name" value="GNAT_dom"/>
</dbReference>
<dbReference type="PROSITE" id="PS51186">
    <property type="entry name" value="GNAT"/>
    <property type="match status" value="1"/>
</dbReference>
<gene>
    <name evidence="5" type="ORF">FHP29_04895</name>
</gene>
<evidence type="ECO:0000313" key="6">
    <source>
        <dbReference type="Proteomes" id="UP000313231"/>
    </source>
</evidence>
<dbReference type="Pfam" id="PF13508">
    <property type="entry name" value="Acetyltransf_7"/>
    <property type="match status" value="1"/>
</dbReference>
<proteinExistence type="predicted"/>
<reference evidence="5 6" key="1">
    <citation type="journal article" date="2016" name="Int. J. Syst. Evol. Microbiol.">
        <title>Nocardioides albidus sp. nov., an actinobacterium isolated from garden soil.</title>
        <authorList>
            <person name="Singh H."/>
            <person name="Du J."/>
            <person name="Trinh H."/>
            <person name="Won K."/>
            <person name="Yang J.E."/>
            <person name="Yin C."/>
            <person name="Kook M."/>
            <person name="Yi T.H."/>
        </authorList>
    </citation>
    <scope>NUCLEOTIDE SEQUENCE [LARGE SCALE GENOMIC DNA]</scope>
    <source>
        <strain evidence="5 6">CCTCC AB 2015297</strain>
    </source>
</reference>